<evidence type="ECO:0000313" key="2">
    <source>
        <dbReference type="EMBL" id="KAL0913536.1"/>
    </source>
</evidence>
<dbReference type="EMBL" id="JANQDX010000013">
    <property type="protein sequence ID" value="KAL0913536.1"/>
    <property type="molecule type" value="Genomic_DNA"/>
</dbReference>
<dbReference type="InterPro" id="IPR036397">
    <property type="entry name" value="RNaseH_sf"/>
</dbReference>
<accession>A0ABD0UT22</accession>
<dbReference type="CDD" id="cd06222">
    <property type="entry name" value="RNase_H_like"/>
    <property type="match status" value="1"/>
</dbReference>
<gene>
    <name evidence="2" type="ORF">M5K25_017001</name>
</gene>
<name>A0ABD0UT22_DENTH</name>
<feature type="domain" description="RNase H type-1" evidence="1">
    <location>
        <begin position="678"/>
        <end position="795"/>
    </location>
</feature>
<dbReference type="InterPro" id="IPR044730">
    <property type="entry name" value="RNase_H-like_dom_plant"/>
</dbReference>
<dbReference type="InterPro" id="IPR002156">
    <property type="entry name" value="RNaseH_domain"/>
</dbReference>
<dbReference type="SUPFAM" id="SSF53098">
    <property type="entry name" value="Ribonuclease H-like"/>
    <property type="match status" value="1"/>
</dbReference>
<comment type="caution">
    <text evidence="2">The sequence shown here is derived from an EMBL/GenBank/DDBJ whole genome shotgun (WGS) entry which is preliminary data.</text>
</comment>
<evidence type="ECO:0000313" key="3">
    <source>
        <dbReference type="Proteomes" id="UP001552299"/>
    </source>
</evidence>
<dbReference type="PANTHER" id="PTHR33710:SF71">
    <property type="entry name" value="ENDONUCLEASE_EXONUCLEASE_PHOSPHATASE DOMAIN-CONTAINING PROTEIN"/>
    <property type="match status" value="1"/>
</dbReference>
<protein>
    <recommendedName>
        <fullName evidence="1">RNase H type-1 domain-containing protein</fullName>
    </recommendedName>
</protein>
<dbReference type="AlphaFoldDB" id="A0ABD0UT22"/>
<dbReference type="PANTHER" id="PTHR33710">
    <property type="entry name" value="BNAC02G09200D PROTEIN"/>
    <property type="match status" value="1"/>
</dbReference>
<dbReference type="InterPro" id="IPR036691">
    <property type="entry name" value="Endo/exonu/phosph_ase_sf"/>
</dbReference>
<proteinExistence type="predicted"/>
<dbReference type="Proteomes" id="UP001552299">
    <property type="component" value="Unassembled WGS sequence"/>
</dbReference>
<evidence type="ECO:0000259" key="1">
    <source>
        <dbReference type="Pfam" id="PF13456"/>
    </source>
</evidence>
<dbReference type="SUPFAM" id="SSF56219">
    <property type="entry name" value="DNase I-like"/>
    <property type="match status" value="1"/>
</dbReference>
<dbReference type="Gene3D" id="3.60.10.10">
    <property type="entry name" value="Endonuclease/exonuclease/phosphatase"/>
    <property type="match status" value="1"/>
</dbReference>
<dbReference type="Pfam" id="PF13456">
    <property type="entry name" value="RVT_3"/>
    <property type="match status" value="1"/>
</dbReference>
<dbReference type="InterPro" id="IPR012337">
    <property type="entry name" value="RNaseH-like_sf"/>
</dbReference>
<keyword evidence="3" id="KW-1185">Reference proteome</keyword>
<sequence length="831" mass="95974">MKNLCRIHNIQLLVIIEPFISKDKLDMAARFFGFSMSYANISNKIWILWNNAVNLSIIMDHPQVVHAQCTILNSTCFASFVYANCTKTNRLPLWENLINFAKDVHVPWCVGGDFNIISKNDERVGGNPPNQQAMDDFNNCIYDCSLNDIGFSGNKFTWSRALLWQRLDRLLFNNEWISNFDLTHVEHLSRTISDHAPLLVSISRSINLNSPAFRFQNMWLLHSNFIDVFTNNWNAPTFPNNNIKGMARLWHKLKRLKQTLRWWNKNIFKNVFANIREAKKMVMEMENNYMHNPSDVNLDAVSSAKNNLINLQNMEELFWKQKTSSKLILEGDRNTKFFHALVKKKRVSNHIHKIITSDGTIHEDNDMIARTGVEFFQKLFNNNVSNIPLNRNHLIPYCIKDEENILLRFLKMFEKFSGFVLNSIPIFICHTIQPTKSICVKMDRIINKFFWGSKINSSAILWASWSNLSGPYEEGGLGCKTFSDMSKAFSHKLWFSFREGKSLWAKFLNFKYCKRRHPTLCTFKNADSNVWKRLCSVKEETESFIQWGLGKGDISFWHDNWLGMASIDNLINSHTLEIMKVKNFWKEGNWWNEKLLQFVPPELVDIITKIPLNTQEQDRIMYSGVEMKQSIMLLSARNFSSCWPLAKRLGINLIKENNVTRNITVCWKKPSPPFCKLNSDGAVKNQVAGGGGIIRNHNGFVIAAYAIPLYTENVPEAELLAMLHGLKLCKNRGLTDVWIEVDATLVISMILNDSKANSKVFYLIREIKKLMSTLNFRISHIYREANAAADFLANLGCYSDQCQLFEANDIPHLLKGIVTLDKTGLPYIRLA</sequence>
<dbReference type="Gene3D" id="3.30.420.10">
    <property type="entry name" value="Ribonuclease H-like superfamily/Ribonuclease H"/>
    <property type="match status" value="1"/>
</dbReference>
<organism evidence="2 3">
    <name type="scientific">Dendrobium thyrsiflorum</name>
    <name type="common">Pinecone-like raceme dendrobium</name>
    <name type="synonym">Orchid</name>
    <dbReference type="NCBI Taxonomy" id="117978"/>
    <lineage>
        <taxon>Eukaryota</taxon>
        <taxon>Viridiplantae</taxon>
        <taxon>Streptophyta</taxon>
        <taxon>Embryophyta</taxon>
        <taxon>Tracheophyta</taxon>
        <taxon>Spermatophyta</taxon>
        <taxon>Magnoliopsida</taxon>
        <taxon>Liliopsida</taxon>
        <taxon>Asparagales</taxon>
        <taxon>Orchidaceae</taxon>
        <taxon>Epidendroideae</taxon>
        <taxon>Malaxideae</taxon>
        <taxon>Dendrobiinae</taxon>
        <taxon>Dendrobium</taxon>
    </lineage>
</organism>
<reference evidence="2 3" key="1">
    <citation type="journal article" date="2024" name="Plant Biotechnol. J.">
        <title>Dendrobium thyrsiflorum genome and its molecular insights into genes involved in important horticultural traits.</title>
        <authorList>
            <person name="Chen B."/>
            <person name="Wang J.Y."/>
            <person name="Zheng P.J."/>
            <person name="Li K.L."/>
            <person name="Liang Y.M."/>
            <person name="Chen X.F."/>
            <person name="Zhang C."/>
            <person name="Zhao X."/>
            <person name="He X."/>
            <person name="Zhang G.Q."/>
            <person name="Liu Z.J."/>
            <person name="Xu Q."/>
        </authorList>
    </citation>
    <scope>NUCLEOTIDE SEQUENCE [LARGE SCALE GENOMIC DNA]</scope>
    <source>
        <strain evidence="2">GZMU011</strain>
    </source>
</reference>